<dbReference type="SUPFAM" id="SSF101447">
    <property type="entry name" value="Formin homology 2 domain (FH2 domain)"/>
    <property type="match status" value="1"/>
</dbReference>
<feature type="region of interest" description="Disordered" evidence="1">
    <location>
        <begin position="20"/>
        <end position="57"/>
    </location>
</feature>
<dbReference type="EMBL" id="KL142367">
    <property type="protein sequence ID" value="KDR86173.1"/>
    <property type="molecule type" value="Genomic_DNA"/>
</dbReference>
<reference evidence="3" key="1">
    <citation type="journal article" date="2014" name="Proc. Natl. Acad. Sci. U.S.A.">
        <title>Extensive sampling of basidiomycete genomes demonstrates inadequacy of the white-rot/brown-rot paradigm for wood decay fungi.</title>
        <authorList>
            <person name="Riley R."/>
            <person name="Salamov A.A."/>
            <person name="Brown D.W."/>
            <person name="Nagy L.G."/>
            <person name="Floudas D."/>
            <person name="Held B.W."/>
            <person name="Levasseur A."/>
            <person name="Lombard V."/>
            <person name="Morin E."/>
            <person name="Otillar R."/>
            <person name="Lindquist E.A."/>
            <person name="Sun H."/>
            <person name="LaButti K.M."/>
            <person name="Schmutz J."/>
            <person name="Jabbour D."/>
            <person name="Luo H."/>
            <person name="Baker S.E."/>
            <person name="Pisabarro A.G."/>
            <person name="Walton J.D."/>
            <person name="Blanchette R.A."/>
            <person name="Henrissat B."/>
            <person name="Martin F."/>
            <person name="Cullen D."/>
            <person name="Hibbett D.S."/>
            <person name="Grigoriev I.V."/>
        </authorList>
    </citation>
    <scope>NUCLEOTIDE SEQUENCE [LARGE SCALE GENOMIC DNA]</scope>
    <source>
        <strain evidence="3">CBS 339.88</strain>
    </source>
</reference>
<dbReference type="HOGENOM" id="CLU_687050_0_0_1"/>
<feature type="compositionally biased region" description="Pro residues" evidence="1">
    <location>
        <begin position="89"/>
        <end position="101"/>
    </location>
</feature>
<proteinExistence type="predicted"/>
<evidence type="ECO:0000313" key="2">
    <source>
        <dbReference type="EMBL" id="KDR86173.1"/>
    </source>
</evidence>
<accession>A0A067U3Z4</accession>
<feature type="region of interest" description="Disordered" evidence="1">
    <location>
        <begin position="89"/>
        <end position="163"/>
    </location>
</feature>
<organism evidence="2 3">
    <name type="scientific">Galerina marginata (strain CBS 339.88)</name>
    <dbReference type="NCBI Taxonomy" id="685588"/>
    <lineage>
        <taxon>Eukaryota</taxon>
        <taxon>Fungi</taxon>
        <taxon>Dikarya</taxon>
        <taxon>Basidiomycota</taxon>
        <taxon>Agaricomycotina</taxon>
        <taxon>Agaricomycetes</taxon>
        <taxon>Agaricomycetidae</taxon>
        <taxon>Agaricales</taxon>
        <taxon>Agaricineae</taxon>
        <taxon>Strophariaceae</taxon>
        <taxon>Galerina</taxon>
    </lineage>
</organism>
<name>A0A067U3Z4_GALM3</name>
<feature type="region of interest" description="Disordered" evidence="1">
    <location>
        <begin position="347"/>
        <end position="401"/>
    </location>
</feature>
<protein>
    <submittedName>
        <fullName evidence="2">Uncharacterized protein</fullName>
    </submittedName>
</protein>
<evidence type="ECO:0000313" key="3">
    <source>
        <dbReference type="Proteomes" id="UP000027222"/>
    </source>
</evidence>
<feature type="compositionally biased region" description="Pro residues" evidence="1">
    <location>
        <begin position="110"/>
        <end position="120"/>
    </location>
</feature>
<sequence>MTCPSSSARAGGVYHLYGRMPRRPRRIKRPRSARRSSPVDMMTGVRGNLLRTSRSSSSSVFAVIAGRSYPPQSFPRFLLPPPPPAPFLLLPPPSLPPPPPRTRLCQPNLSSPPHPPPSPSPTSSSSSTGFQASKLMESRARSRPGESSSRSRAQAGEPNVDVQVEARKISSGFLHTWMGNGEGTIWGQLHEESPRCFHDPSLLFVVPVAEKLLLQQRSSVPTVRTTTAPSRSRRLGGHRHRTRIVEGWRLKNTGLVTAAAKRDRRVRGSLDEQMLLEPGELVPLSSVAWVFIIPRGPHSSFSTCPAPPRPCTSVYPPNAARRLHFHSTSNSQNAIPSDPVYPRKLQGAASEVAGLEGPHPTPAFRKAEGVDGEQLSAGTTGGGCRGRGGSREDESLFDVQC</sequence>
<dbReference type="AlphaFoldDB" id="A0A067U3Z4"/>
<dbReference type="Proteomes" id="UP000027222">
    <property type="component" value="Unassembled WGS sequence"/>
</dbReference>
<evidence type="ECO:0000256" key="1">
    <source>
        <dbReference type="SAM" id="MobiDB-lite"/>
    </source>
</evidence>
<keyword evidence="3" id="KW-1185">Reference proteome</keyword>
<gene>
    <name evidence="2" type="ORF">GALMADRAFT_132756</name>
</gene>
<feature type="compositionally biased region" description="Basic residues" evidence="1">
    <location>
        <begin position="20"/>
        <end position="34"/>
    </location>
</feature>